<dbReference type="RefSeq" id="WP_093149914.1">
    <property type="nucleotide sequence ID" value="NZ_FNEK01000005.1"/>
</dbReference>
<evidence type="ECO:0000313" key="2">
    <source>
        <dbReference type="EMBL" id="SDI63161.1"/>
    </source>
</evidence>
<keyword evidence="1" id="KW-0175">Coiled coil</keyword>
<protein>
    <recommendedName>
        <fullName evidence="4">Flagellar FliJ protein</fullName>
    </recommendedName>
</protein>
<dbReference type="Proteomes" id="UP000199382">
    <property type="component" value="Unassembled WGS sequence"/>
</dbReference>
<feature type="coiled-coil region" evidence="1">
    <location>
        <begin position="79"/>
        <end position="106"/>
    </location>
</feature>
<name>A0A1G8M5G9_9RHOB</name>
<proteinExistence type="predicted"/>
<keyword evidence="3" id="KW-1185">Reference proteome</keyword>
<evidence type="ECO:0000256" key="1">
    <source>
        <dbReference type="SAM" id="Coils"/>
    </source>
</evidence>
<evidence type="ECO:0000313" key="3">
    <source>
        <dbReference type="Proteomes" id="UP000199382"/>
    </source>
</evidence>
<evidence type="ECO:0008006" key="4">
    <source>
        <dbReference type="Google" id="ProtNLM"/>
    </source>
</evidence>
<dbReference type="AlphaFoldDB" id="A0A1G8M5G9"/>
<dbReference type="OrthoDB" id="7859303at2"/>
<accession>A0A1G8M5G9</accession>
<sequence length="124" mass="14150">MKNRLRDLKRLKSVTEAAWLAASQSLREKAGEERAATARLNKLARDRETALKQIAPGDALDVAQVLSTTRWLRWVDGERARQNMTVARLRAELAREQEAARRTFAKDNALSKLLVQADAERKRR</sequence>
<gene>
    <name evidence="2" type="ORF">SAMN04488026_100527</name>
</gene>
<organism evidence="2 3">
    <name type="scientific">Aliiruegeria lutimaris</name>
    <dbReference type="NCBI Taxonomy" id="571298"/>
    <lineage>
        <taxon>Bacteria</taxon>
        <taxon>Pseudomonadati</taxon>
        <taxon>Pseudomonadota</taxon>
        <taxon>Alphaproteobacteria</taxon>
        <taxon>Rhodobacterales</taxon>
        <taxon>Roseobacteraceae</taxon>
        <taxon>Aliiruegeria</taxon>
    </lineage>
</organism>
<dbReference type="STRING" id="571298.SAMN04488026_100527"/>
<reference evidence="2 3" key="1">
    <citation type="submission" date="2016-10" db="EMBL/GenBank/DDBJ databases">
        <authorList>
            <person name="de Groot N.N."/>
        </authorList>
    </citation>
    <scope>NUCLEOTIDE SEQUENCE [LARGE SCALE GENOMIC DNA]</scope>
    <source>
        <strain evidence="2 3">DSM 25294</strain>
    </source>
</reference>
<dbReference type="EMBL" id="FNEK01000005">
    <property type="protein sequence ID" value="SDI63161.1"/>
    <property type="molecule type" value="Genomic_DNA"/>
</dbReference>